<dbReference type="EMBL" id="ABGD02000024">
    <property type="protein sequence ID" value="EDS10119.1"/>
    <property type="molecule type" value="Genomic_DNA"/>
</dbReference>
<dbReference type="InterPro" id="IPR005337">
    <property type="entry name" value="RapZ-like"/>
</dbReference>
<keyword evidence="1 4" id="KW-0547">Nucleotide-binding</keyword>
<keyword evidence="8" id="KW-1185">Reference proteome</keyword>
<dbReference type="GO" id="GO:0005525">
    <property type="term" value="F:GTP binding"/>
    <property type="evidence" value="ECO:0007669"/>
    <property type="project" value="UniProtKB-UniRule"/>
</dbReference>
<accession>B0PDT0</accession>
<dbReference type="Pfam" id="PF03668">
    <property type="entry name" value="RapZ-like_N"/>
    <property type="match status" value="1"/>
</dbReference>
<dbReference type="PANTHER" id="PTHR30448:SF0">
    <property type="entry name" value="RNASE ADAPTER PROTEIN RAPZ"/>
    <property type="match status" value="1"/>
</dbReference>
<dbReference type="Gene3D" id="3.40.50.300">
    <property type="entry name" value="P-loop containing nucleotide triphosphate hydrolases"/>
    <property type="match status" value="1"/>
</dbReference>
<dbReference type="NCBIfam" id="NF003828">
    <property type="entry name" value="PRK05416.1"/>
    <property type="match status" value="1"/>
</dbReference>
<organism evidence="7 8">
    <name type="scientific">Anaerotruncus colihominis DSM 17241</name>
    <dbReference type="NCBI Taxonomy" id="445972"/>
    <lineage>
        <taxon>Bacteria</taxon>
        <taxon>Bacillati</taxon>
        <taxon>Bacillota</taxon>
        <taxon>Clostridia</taxon>
        <taxon>Eubacteriales</taxon>
        <taxon>Oscillospiraceae</taxon>
        <taxon>Anaerotruncus</taxon>
    </lineage>
</organism>
<comment type="caution">
    <text evidence="7">The sequence shown here is derived from an EMBL/GenBank/DDBJ whole genome shotgun (WGS) entry which is preliminary data.</text>
</comment>
<dbReference type="GO" id="GO:0005524">
    <property type="term" value="F:ATP binding"/>
    <property type="evidence" value="ECO:0007669"/>
    <property type="project" value="UniProtKB-UniRule"/>
</dbReference>
<dbReference type="PANTHER" id="PTHR30448">
    <property type="entry name" value="RNASE ADAPTER PROTEIN RAPZ"/>
    <property type="match status" value="1"/>
</dbReference>
<feature type="binding site" evidence="4">
    <location>
        <begin position="67"/>
        <end position="70"/>
    </location>
    <ligand>
        <name>GTP</name>
        <dbReference type="ChEBI" id="CHEBI:37565"/>
    </ligand>
</feature>
<name>B0PDT0_9FIRM</name>
<dbReference type="InterPro" id="IPR027417">
    <property type="entry name" value="P-loop_NTPase"/>
</dbReference>
<evidence type="ECO:0000259" key="6">
    <source>
        <dbReference type="Pfam" id="PF22740"/>
    </source>
</evidence>
<reference evidence="7" key="1">
    <citation type="submission" date="2007-11" db="EMBL/GenBank/DDBJ databases">
        <authorList>
            <person name="Fulton L."/>
            <person name="Clifton S."/>
            <person name="Fulton B."/>
            <person name="Xu J."/>
            <person name="Minx P."/>
            <person name="Pepin K.H."/>
            <person name="Johnson M."/>
            <person name="Thiruvilangam P."/>
            <person name="Bhonagiri V."/>
            <person name="Nash W.E."/>
            <person name="Mardis E.R."/>
            <person name="Wilson R.K."/>
        </authorList>
    </citation>
    <scope>NUCLEOTIDE SEQUENCE [LARGE SCALE GENOMIC DNA]</scope>
    <source>
        <strain evidence="7">DSM 17241</strain>
    </source>
</reference>
<dbReference type="Proteomes" id="UP000003803">
    <property type="component" value="Unassembled WGS sequence"/>
</dbReference>
<sequence length="296" mass="33505">MIIQKGCCMEFVIITGMSGSGKSRAIAAMEDIGYYCVDNLPPRMVKSFTDLCLQAADKVDKVAIVIDARSREIFGDIFEGIEEFLEAPGGFQLMFLDCDDAVLVQRYKETRRKHPLMNDKNTSIEAAVAEERRLLSKVRDNANYVIDTTYLSVRQLRDKIIATFLGDKKRSMLVNCMSFGFKYGLPKESDLVFDVRCLPNPFYVPELKAHTGLDAPVRDFVLKWEQAQELIPRLFSLVDYLLPLYNDEGKTQLTIAIGCTGGKHRSVTFAQLLGDHIKEQGVRCTVTHRDIEKNKD</sequence>
<proteinExistence type="inferred from homology"/>
<dbReference type="Pfam" id="PF22740">
    <property type="entry name" value="PapZ_C"/>
    <property type="match status" value="1"/>
</dbReference>
<keyword evidence="3 4" id="KW-0342">GTP-binding</keyword>
<evidence type="ECO:0000256" key="3">
    <source>
        <dbReference type="ARBA" id="ARBA00023134"/>
    </source>
</evidence>
<feature type="domain" description="RapZ-like N-terminal" evidence="5">
    <location>
        <begin position="9"/>
        <end position="167"/>
    </location>
</feature>
<dbReference type="PIRSF" id="PIRSF005052">
    <property type="entry name" value="P-loopkin"/>
    <property type="match status" value="1"/>
</dbReference>
<dbReference type="AlphaFoldDB" id="B0PDT0"/>
<dbReference type="InterPro" id="IPR053931">
    <property type="entry name" value="RapZ_C"/>
</dbReference>
<dbReference type="HAMAP" id="MF_00636">
    <property type="entry name" value="RapZ_like"/>
    <property type="match status" value="1"/>
</dbReference>
<feature type="domain" description="RapZ C-terminal" evidence="6">
    <location>
        <begin position="173"/>
        <end position="292"/>
    </location>
</feature>
<evidence type="ECO:0000256" key="4">
    <source>
        <dbReference type="HAMAP-Rule" id="MF_00636"/>
    </source>
</evidence>
<evidence type="ECO:0000259" key="5">
    <source>
        <dbReference type="Pfam" id="PF03668"/>
    </source>
</evidence>
<keyword evidence="2 4" id="KW-0067">ATP-binding</keyword>
<dbReference type="HOGENOM" id="CLU_059558_0_0_9"/>
<dbReference type="InterPro" id="IPR053930">
    <property type="entry name" value="RapZ-like_N"/>
</dbReference>
<dbReference type="SUPFAM" id="SSF52540">
    <property type="entry name" value="P-loop containing nucleoside triphosphate hydrolases"/>
    <property type="match status" value="1"/>
</dbReference>
<evidence type="ECO:0000256" key="2">
    <source>
        <dbReference type="ARBA" id="ARBA00022840"/>
    </source>
</evidence>
<evidence type="ECO:0000313" key="8">
    <source>
        <dbReference type="Proteomes" id="UP000003803"/>
    </source>
</evidence>
<reference evidence="7" key="2">
    <citation type="submission" date="2013-09" db="EMBL/GenBank/DDBJ databases">
        <title>Draft genome sequence of Anaerotruncus colihominis(DSM 17241).</title>
        <authorList>
            <person name="Sudarsanam P."/>
            <person name="Ley R."/>
            <person name="Guruge J."/>
            <person name="Turnbaugh P.J."/>
            <person name="Mahowald M."/>
            <person name="Liep D."/>
            <person name="Gordon J."/>
        </authorList>
    </citation>
    <scope>NUCLEOTIDE SEQUENCE</scope>
    <source>
        <strain evidence="7">DSM 17241</strain>
    </source>
</reference>
<evidence type="ECO:0000256" key="1">
    <source>
        <dbReference type="ARBA" id="ARBA00022741"/>
    </source>
</evidence>
<dbReference type="eggNOG" id="COG1660">
    <property type="taxonomic scope" value="Bacteria"/>
</dbReference>
<feature type="binding site" evidence="4">
    <location>
        <begin position="16"/>
        <end position="23"/>
    </location>
    <ligand>
        <name>ATP</name>
        <dbReference type="ChEBI" id="CHEBI:30616"/>
    </ligand>
</feature>
<protein>
    <submittedName>
        <fullName evidence="7">Uncharacterized protein</fullName>
    </submittedName>
</protein>
<evidence type="ECO:0000313" key="7">
    <source>
        <dbReference type="EMBL" id="EDS10119.1"/>
    </source>
</evidence>
<dbReference type="STRING" id="169435.ERS852551_00864"/>
<gene>
    <name evidence="7" type="ORF">ANACOL_02715</name>
</gene>